<protein>
    <submittedName>
        <fullName evidence="1">Uncharacterized protein</fullName>
    </submittedName>
</protein>
<evidence type="ECO:0000313" key="2">
    <source>
        <dbReference type="Proteomes" id="UP001239213"/>
    </source>
</evidence>
<sequence length="60" mass="6764">MFVALIYIVSLSDTYLTLVSPPAEGKRHVSGPSRKRRGMGRNGVVNDFLLKPLETEFDHF</sequence>
<comment type="caution">
    <text evidence="1">The sequence shown here is derived from an EMBL/GenBank/DDBJ whole genome shotgun (WGS) entry which is preliminary data.</text>
</comment>
<dbReference type="Proteomes" id="UP001239213">
    <property type="component" value="Unassembled WGS sequence"/>
</dbReference>
<keyword evidence="2" id="KW-1185">Reference proteome</keyword>
<proteinExistence type="predicted"/>
<reference evidence="1" key="1">
    <citation type="submission" date="2016-11" db="EMBL/GenBank/DDBJ databases">
        <title>The genome sequence of Colletotrichum cuscutae.</title>
        <authorList>
            <person name="Baroncelli R."/>
        </authorList>
    </citation>
    <scope>NUCLEOTIDE SEQUENCE</scope>
    <source>
        <strain evidence="1">IMI 304802</strain>
    </source>
</reference>
<dbReference type="AlphaFoldDB" id="A0AAI9VAC8"/>
<name>A0AAI9VAC8_9PEZI</name>
<accession>A0AAI9VAC8</accession>
<dbReference type="EMBL" id="MPDP01000168">
    <property type="protein sequence ID" value="KAK1473885.1"/>
    <property type="molecule type" value="Genomic_DNA"/>
</dbReference>
<evidence type="ECO:0000313" key="1">
    <source>
        <dbReference type="EMBL" id="KAK1473885.1"/>
    </source>
</evidence>
<organism evidence="1 2">
    <name type="scientific">Colletotrichum cuscutae</name>
    <dbReference type="NCBI Taxonomy" id="1209917"/>
    <lineage>
        <taxon>Eukaryota</taxon>
        <taxon>Fungi</taxon>
        <taxon>Dikarya</taxon>
        <taxon>Ascomycota</taxon>
        <taxon>Pezizomycotina</taxon>
        <taxon>Sordariomycetes</taxon>
        <taxon>Hypocreomycetidae</taxon>
        <taxon>Glomerellales</taxon>
        <taxon>Glomerellaceae</taxon>
        <taxon>Colletotrichum</taxon>
        <taxon>Colletotrichum acutatum species complex</taxon>
    </lineage>
</organism>
<gene>
    <name evidence="1" type="ORF">CCUS01_05475</name>
</gene>